<gene>
    <name evidence="5" type="ORF">BRAN1462_LOCUS6483</name>
</gene>
<accession>A0A7S2MYH7</accession>
<dbReference type="Gene3D" id="3.30.1390.10">
    <property type="match status" value="1"/>
</dbReference>
<dbReference type="GO" id="GO:1990904">
    <property type="term" value="C:ribonucleoprotein complex"/>
    <property type="evidence" value="ECO:0007669"/>
    <property type="project" value="UniProtKB-KW"/>
</dbReference>
<sequence>MAAAPADEPERDEPVEEAEQPAEQAATQKATVSVRLVSFEASKKITVIKEVRAMTGEGLKESKEKVEGAPCVVRKAVPRAEAEALAEKLRAAGAEVTLD</sequence>
<feature type="region of interest" description="Disordered" evidence="3">
    <location>
        <begin position="1"/>
        <end position="30"/>
    </location>
</feature>
<dbReference type="GO" id="GO:0003729">
    <property type="term" value="F:mRNA binding"/>
    <property type="evidence" value="ECO:0007669"/>
    <property type="project" value="TreeGrafter"/>
</dbReference>
<dbReference type="Pfam" id="PF00542">
    <property type="entry name" value="Ribosomal_L12"/>
    <property type="match status" value="1"/>
</dbReference>
<dbReference type="GO" id="GO:0003735">
    <property type="term" value="F:structural constituent of ribosome"/>
    <property type="evidence" value="ECO:0007669"/>
    <property type="project" value="InterPro"/>
</dbReference>
<feature type="compositionally biased region" description="Low complexity" evidence="3">
    <location>
        <begin position="21"/>
        <end position="30"/>
    </location>
</feature>
<feature type="compositionally biased region" description="Acidic residues" evidence="3">
    <location>
        <begin position="7"/>
        <end position="20"/>
    </location>
</feature>
<dbReference type="PANTHER" id="PTHR45987">
    <property type="entry name" value="39S RIBOSOMAL PROTEIN L12"/>
    <property type="match status" value="1"/>
</dbReference>
<evidence type="ECO:0000256" key="3">
    <source>
        <dbReference type="SAM" id="MobiDB-lite"/>
    </source>
</evidence>
<keyword evidence="1" id="KW-0689">Ribosomal protein</keyword>
<proteinExistence type="predicted"/>
<evidence type="ECO:0000313" key="5">
    <source>
        <dbReference type="EMBL" id="CAD9509417.1"/>
    </source>
</evidence>
<dbReference type="GO" id="GO:0006412">
    <property type="term" value="P:translation"/>
    <property type="evidence" value="ECO:0007669"/>
    <property type="project" value="InterPro"/>
</dbReference>
<dbReference type="InterPro" id="IPR013823">
    <property type="entry name" value="Ribosomal_bL12_C"/>
</dbReference>
<keyword evidence="2" id="KW-0687">Ribonucleoprotein</keyword>
<protein>
    <recommendedName>
        <fullName evidence="4">Large ribosomal subunit protein bL12 C-terminal domain-containing protein</fullName>
    </recommendedName>
</protein>
<organism evidence="5">
    <name type="scientific">Zooxanthella nutricula</name>
    <dbReference type="NCBI Taxonomy" id="1333877"/>
    <lineage>
        <taxon>Eukaryota</taxon>
        <taxon>Sar</taxon>
        <taxon>Alveolata</taxon>
        <taxon>Dinophyceae</taxon>
        <taxon>Peridiniales</taxon>
        <taxon>Peridiniales incertae sedis</taxon>
        <taxon>Zooxanthella</taxon>
    </lineage>
</organism>
<dbReference type="GO" id="GO:0005840">
    <property type="term" value="C:ribosome"/>
    <property type="evidence" value="ECO:0007669"/>
    <property type="project" value="UniProtKB-KW"/>
</dbReference>
<evidence type="ECO:0000256" key="1">
    <source>
        <dbReference type="ARBA" id="ARBA00022980"/>
    </source>
</evidence>
<evidence type="ECO:0000256" key="2">
    <source>
        <dbReference type="ARBA" id="ARBA00023274"/>
    </source>
</evidence>
<evidence type="ECO:0000259" key="4">
    <source>
        <dbReference type="Pfam" id="PF00542"/>
    </source>
</evidence>
<dbReference type="CDD" id="cd00387">
    <property type="entry name" value="Ribosomal_L7_L12"/>
    <property type="match status" value="1"/>
</dbReference>
<reference evidence="5" key="1">
    <citation type="submission" date="2021-01" db="EMBL/GenBank/DDBJ databases">
        <authorList>
            <person name="Corre E."/>
            <person name="Pelletier E."/>
            <person name="Niang G."/>
            <person name="Scheremetjew M."/>
            <person name="Finn R."/>
            <person name="Kale V."/>
            <person name="Holt S."/>
            <person name="Cochrane G."/>
            <person name="Meng A."/>
            <person name="Brown T."/>
            <person name="Cohen L."/>
        </authorList>
    </citation>
    <scope>NUCLEOTIDE SEQUENCE</scope>
    <source>
        <strain evidence="5">RCC3387</strain>
    </source>
</reference>
<name>A0A7S2MYH7_9DINO</name>
<dbReference type="AlphaFoldDB" id="A0A7S2MYH7"/>
<dbReference type="EMBL" id="HBGW01010102">
    <property type="protein sequence ID" value="CAD9509417.1"/>
    <property type="molecule type" value="Transcribed_RNA"/>
</dbReference>
<dbReference type="InterPro" id="IPR014719">
    <property type="entry name" value="Ribosomal_bL12_C/ClpS-like"/>
</dbReference>
<feature type="domain" description="Large ribosomal subunit protein bL12 C-terminal" evidence="4">
    <location>
        <begin position="33"/>
        <end position="98"/>
    </location>
</feature>
<dbReference type="PANTHER" id="PTHR45987:SF11">
    <property type="entry name" value="OS07G0626100 PROTEIN"/>
    <property type="match status" value="1"/>
</dbReference>
<dbReference type="InterPro" id="IPR000206">
    <property type="entry name" value="Ribosomal_bL12"/>
</dbReference>
<dbReference type="SUPFAM" id="SSF54736">
    <property type="entry name" value="ClpS-like"/>
    <property type="match status" value="1"/>
</dbReference>